<dbReference type="Pfam" id="PF11391">
    <property type="entry name" value="DUF2798"/>
    <property type="match status" value="1"/>
</dbReference>
<evidence type="ECO:0000313" key="2">
    <source>
        <dbReference type="EMBL" id="SET41736.1"/>
    </source>
</evidence>
<proteinExistence type="predicted"/>
<dbReference type="RefSeq" id="WP_245742576.1">
    <property type="nucleotide sequence ID" value="NZ_FOHZ01000009.1"/>
</dbReference>
<dbReference type="STRING" id="430453.SAMN04487962_10965"/>
<evidence type="ECO:0000313" key="3">
    <source>
        <dbReference type="Proteomes" id="UP000198762"/>
    </source>
</evidence>
<gene>
    <name evidence="2" type="ORF">SAMN04487962_10965</name>
</gene>
<keyword evidence="1" id="KW-0812">Transmembrane</keyword>
<reference evidence="3" key="1">
    <citation type="submission" date="2016-10" db="EMBL/GenBank/DDBJ databases">
        <authorList>
            <person name="Varghese N."/>
            <person name="Submissions S."/>
        </authorList>
    </citation>
    <scope>NUCLEOTIDE SEQUENCE [LARGE SCALE GENOMIC DNA]</scope>
    <source>
        <strain evidence="3">CGMCC 1.6489</strain>
    </source>
</reference>
<accession>A0A1I0E929</accession>
<feature type="transmembrane region" description="Helical" evidence="1">
    <location>
        <begin position="12"/>
        <end position="33"/>
    </location>
</feature>
<dbReference type="AlphaFoldDB" id="A0A1I0E929"/>
<evidence type="ECO:0008006" key="4">
    <source>
        <dbReference type="Google" id="ProtNLM"/>
    </source>
</evidence>
<protein>
    <recommendedName>
        <fullName evidence="4">DUF2798 domain-containing protein</fullName>
    </recommendedName>
</protein>
<feature type="transmembrane region" description="Helical" evidence="1">
    <location>
        <begin position="45"/>
        <end position="67"/>
    </location>
</feature>
<dbReference type="InterPro" id="IPR021529">
    <property type="entry name" value="DUF2798"/>
</dbReference>
<dbReference type="Proteomes" id="UP000198762">
    <property type="component" value="Unassembled WGS sequence"/>
</dbReference>
<keyword evidence="1" id="KW-1133">Transmembrane helix</keyword>
<evidence type="ECO:0000256" key="1">
    <source>
        <dbReference type="SAM" id="Phobius"/>
    </source>
</evidence>
<sequence>MANQPSMKVQQLVFAFYMSGLMSLLMSGVITAINTGLSSGFVQRWLPAWVVAWAVAFPLVVLVAPLARKMTDATIRALSRLRGRGAQ</sequence>
<keyword evidence="1" id="KW-0472">Membrane</keyword>
<name>A0A1I0E929_9GAMM</name>
<dbReference type="EMBL" id="FOHZ01000009">
    <property type="protein sequence ID" value="SET41736.1"/>
    <property type="molecule type" value="Genomic_DNA"/>
</dbReference>
<keyword evidence="3" id="KW-1185">Reference proteome</keyword>
<organism evidence="2 3">
    <name type="scientific">Marinobacter segnicrescens</name>
    <dbReference type="NCBI Taxonomy" id="430453"/>
    <lineage>
        <taxon>Bacteria</taxon>
        <taxon>Pseudomonadati</taxon>
        <taxon>Pseudomonadota</taxon>
        <taxon>Gammaproteobacteria</taxon>
        <taxon>Pseudomonadales</taxon>
        <taxon>Marinobacteraceae</taxon>
        <taxon>Marinobacter</taxon>
    </lineage>
</organism>